<evidence type="ECO:0000313" key="2">
    <source>
        <dbReference type="Proteomes" id="UP001160148"/>
    </source>
</evidence>
<dbReference type="Proteomes" id="UP001160148">
    <property type="component" value="Unassembled WGS sequence"/>
</dbReference>
<evidence type="ECO:0000313" key="1">
    <source>
        <dbReference type="EMBL" id="CAI6345570.1"/>
    </source>
</evidence>
<sequence>MQPGACNTKLSIHFRTATYEGTQYTTLQCSIRCLCSAKFNPLHGEYSFETRSKQFERYLHDVTGEHEDNNNIIILPITVSTDDVFV</sequence>
<name>A0AAV0VPP1_9HEMI</name>
<comment type="caution">
    <text evidence="1">The sequence shown here is derived from an EMBL/GenBank/DDBJ whole genome shotgun (WGS) entry which is preliminary data.</text>
</comment>
<keyword evidence="2" id="KW-1185">Reference proteome</keyword>
<organism evidence="1 2">
    <name type="scientific">Macrosiphum euphorbiae</name>
    <name type="common">potato aphid</name>
    <dbReference type="NCBI Taxonomy" id="13131"/>
    <lineage>
        <taxon>Eukaryota</taxon>
        <taxon>Metazoa</taxon>
        <taxon>Ecdysozoa</taxon>
        <taxon>Arthropoda</taxon>
        <taxon>Hexapoda</taxon>
        <taxon>Insecta</taxon>
        <taxon>Pterygota</taxon>
        <taxon>Neoptera</taxon>
        <taxon>Paraneoptera</taxon>
        <taxon>Hemiptera</taxon>
        <taxon>Sternorrhyncha</taxon>
        <taxon>Aphidomorpha</taxon>
        <taxon>Aphidoidea</taxon>
        <taxon>Aphididae</taxon>
        <taxon>Macrosiphini</taxon>
        <taxon>Macrosiphum</taxon>
    </lineage>
</organism>
<reference evidence="1 2" key="1">
    <citation type="submission" date="2023-01" db="EMBL/GenBank/DDBJ databases">
        <authorList>
            <person name="Whitehead M."/>
        </authorList>
    </citation>
    <scope>NUCLEOTIDE SEQUENCE [LARGE SCALE GENOMIC DNA]</scope>
</reference>
<gene>
    <name evidence="1" type="ORF">MEUPH1_LOCUS2568</name>
</gene>
<proteinExistence type="predicted"/>
<protein>
    <submittedName>
        <fullName evidence="1">Uncharacterized protein</fullName>
    </submittedName>
</protein>
<accession>A0AAV0VPP1</accession>
<dbReference type="EMBL" id="CARXXK010000001">
    <property type="protein sequence ID" value="CAI6345570.1"/>
    <property type="molecule type" value="Genomic_DNA"/>
</dbReference>
<dbReference type="AlphaFoldDB" id="A0AAV0VPP1"/>